<evidence type="ECO:0000256" key="1">
    <source>
        <dbReference type="ARBA" id="ARBA00004613"/>
    </source>
</evidence>
<feature type="region of interest" description="Disordered" evidence="4">
    <location>
        <begin position="289"/>
        <end position="311"/>
    </location>
</feature>
<reference evidence="6 7" key="1">
    <citation type="submission" date="2019-07" db="EMBL/GenBank/DDBJ databases">
        <title>Draft genome assembly of a fouling barnacle, Amphibalanus amphitrite (Darwin, 1854): The first reference genome for Thecostraca.</title>
        <authorList>
            <person name="Kim W."/>
        </authorList>
    </citation>
    <scope>NUCLEOTIDE SEQUENCE [LARGE SCALE GENOMIC DNA]</scope>
    <source>
        <strain evidence="6">SNU_AA5</strain>
        <tissue evidence="6">Soma without cirri and trophi</tissue>
    </source>
</reference>
<dbReference type="SMART" id="SM00214">
    <property type="entry name" value="VWC"/>
    <property type="match status" value="3"/>
</dbReference>
<sequence>MGRFISALVLWMESGQWGRWLPLLVLLVAAVVPAHTGCFHMMQHYNNGDQIVTDEPCLNCTCRDNMLMCFLKVCPYVMPLTKGCTMEKKPGDCCATVTCEQVPVPIMQMLGMANQTAPTTEVPPTALSPVGADDAGCRVDGQYYADGAQVPSDPNEPCDVCYCIRNHTACVQQECTMRVPGCQPVYEEGICCPTRYVCDYETTTLPPITTMRPELAAAGCMVNGIFYEDGDQIASEDPCSHCYCMHSEVKCAIQDCASPLDSAHSQCRPVPPPPGQCCPDQYTCGGAEESSVPAIGDQTAPVKPEEGSTVG</sequence>
<evidence type="ECO:0000256" key="4">
    <source>
        <dbReference type="SAM" id="MobiDB-lite"/>
    </source>
</evidence>
<comment type="subcellular location">
    <subcellularLocation>
        <location evidence="1">Secreted</location>
    </subcellularLocation>
</comment>
<dbReference type="InterPro" id="IPR052424">
    <property type="entry name" value="Kielin_Chordin-BMP_Reg"/>
</dbReference>
<dbReference type="Pfam" id="PF23334">
    <property type="entry name" value="VWC2L_2nd"/>
    <property type="match status" value="1"/>
</dbReference>
<gene>
    <name evidence="6" type="primary">KCP_3</name>
    <name evidence="6" type="ORF">FJT64_005735</name>
</gene>
<dbReference type="PROSITE" id="PS50184">
    <property type="entry name" value="VWFC_2"/>
    <property type="match status" value="2"/>
</dbReference>
<keyword evidence="3" id="KW-0732">Signal</keyword>
<feature type="domain" description="VWFC" evidence="5">
    <location>
        <begin position="36"/>
        <end position="100"/>
    </location>
</feature>
<dbReference type="GO" id="GO:0005576">
    <property type="term" value="C:extracellular region"/>
    <property type="evidence" value="ECO:0007669"/>
    <property type="project" value="UniProtKB-SubCell"/>
</dbReference>
<keyword evidence="7" id="KW-1185">Reference proteome</keyword>
<name>A0A6A4VV70_AMPAM</name>
<evidence type="ECO:0000256" key="3">
    <source>
        <dbReference type="ARBA" id="ARBA00022729"/>
    </source>
</evidence>
<dbReference type="InterPro" id="IPR001007">
    <property type="entry name" value="VWF_dom"/>
</dbReference>
<dbReference type="PANTHER" id="PTHR46698">
    <property type="entry name" value="CROSSVEINLESS 2"/>
    <property type="match status" value="1"/>
</dbReference>
<feature type="domain" description="VWFC" evidence="5">
    <location>
        <begin position="218"/>
        <end position="285"/>
    </location>
</feature>
<protein>
    <submittedName>
        <fullName evidence="6">Kielin/chordin-like protein</fullName>
    </submittedName>
</protein>
<proteinExistence type="predicted"/>
<keyword evidence="2" id="KW-0964">Secreted</keyword>
<evidence type="ECO:0000256" key="2">
    <source>
        <dbReference type="ARBA" id="ARBA00022525"/>
    </source>
</evidence>
<organism evidence="6 7">
    <name type="scientific">Amphibalanus amphitrite</name>
    <name type="common">Striped barnacle</name>
    <name type="synonym">Balanus amphitrite</name>
    <dbReference type="NCBI Taxonomy" id="1232801"/>
    <lineage>
        <taxon>Eukaryota</taxon>
        <taxon>Metazoa</taxon>
        <taxon>Ecdysozoa</taxon>
        <taxon>Arthropoda</taxon>
        <taxon>Crustacea</taxon>
        <taxon>Multicrustacea</taxon>
        <taxon>Cirripedia</taxon>
        <taxon>Thoracica</taxon>
        <taxon>Thoracicalcarea</taxon>
        <taxon>Balanomorpha</taxon>
        <taxon>Balanoidea</taxon>
        <taxon>Balanidae</taxon>
        <taxon>Amphibalaninae</taxon>
        <taxon>Amphibalanus</taxon>
    </lineage>
</organism>
<dbReference type="EMBL" id="VIIS01001530">
    <property type="protein sequence ID" value="KAF0296829.1"/>
    <property type="molecule type" value="Genomic_DNA"/>
</dbReference>
<dbReference type="SUPFAM" id="SSF57603">
    <property type="entry name" value="FnI-like domain"/>
    <property type="match status" value="3"/>
</dbReference>
<dbReference type="PANTHER" id="PTHR46698:SF3">
    <property type="entry name" value="TENECTIN ISOFORM 1-RELATED"/>
    <property type="match status" value="1"/>
</dbReference>
<dbReference type="Proteomes" id="UP000440578">
    <property type="component" value="Unassembled WGS sequence"/>
</dbReference>
<dbReference type="OrthoDB" id="10068079at2759"/>
<evidence type="ECO:0000313" key="7">
    <source>
        <dbReference type="Proteomes" id="UP000440578"/>
    </source>
</evidence>
<evidence type="ECO:0000259" key="5">
    <source>
        <dbReference type="PROSITE" id="PS50184"/>
    </source>
</evidence>
<accession>A0A6A4VV70</accession>
<dbReference type="AlphaFoldDB" id="A0A6A4VV70"/>
<comment type="caution">
    <text evidence="6">The sequence shown here is derived from an EMBL/GenBank/DDBJ whole genome shotgun (WGS) entry which is preliminary data.</text>
</comment>
<evidence type="ECO:0000313" key="6">
    <source>
        <dbReference type="EMBL" id="KAF0296829.1"/>
    </source>
</evidence>
<dbReference type="Gene3D" id="2.10.70.10">
    <property type="entry name" value="Complement Module, domain 1"/>
    <property type="match status" value="1"/>
</dbReference>